<dbReference type="Gene3D" id="3.40.30.10">
    <property type="entry name" value="Glutaredoxin"/>
    <property type="match status" value="1"/>
</dbReference>
<feature type="domain" description="Thioredoxin" evidence="5">
    <location>
        <begin position="1"/>
        <end position="132"/>
    </location>
</feature>
<dbReference type="SUPFAM" id="SSF52833">
    <property type="entry name" value="Thioredoxin-like"/>
    <property type="match status" value="1"/>
</dbReference>
<keyword evidence="4" id="KW-0676">Redox-active center</keyword>
<proteinExistence type="predicted"/>
<keyword evidence="2" id="KW-0249">Electron transport</keyword>
<dbReference type="Proteomes" id="UP000320766">
    <property type="component" value="Unassembled WGS sequence"/>
</dbReference>
<dbReference type="EMBL" id="RXIL01000080">
    <property type="protein sequence ID" value="RZN69333.1"/>
    <property type="molecule type" value="Genomic_DNA"/>
</dbReference>
<evidence type="ECO:0000313" key="7">
    <source>
        <dbReference type="Proteomes" id="UP000320766"/>
    </source>
</evidence>
<comment type="caution">
    <text evidence="6">The sequence shown here is derived from an EMBL/GenBank/DDBJ whole genome shotgun (WGS) entry which is preliminary data.</text>
</comment>
<dbReference type="PROSITE" id="PS00194">
    <property type="entry name" value="THIOREDOXIN_1"/>
    <property type="match status" value="1"/>
</dbReference>
<dbReference type="GO" id="GO:0005737">
    <property type="term" value="C:cytoplasm"/>
    <property type="evidence" value="ECO:0007669"/>
    <property type="project" value="TreeGrafter"/>
</dbReference>
<sequence>MDEIEEIKKKKMEELMDKMETEKNFPGGPVKVGGDNFSSFVSRYQNVVVDCWAEWCGPCKMVSPIIEALSKDYKGKIVFGEMNTDENQRLAMQFGITAIPTLLVFKDGKMIDNIIGAMPKEILEKRLLKIFGISPRYPFNLFL</sequence>
<dbReference type="PRINTS" id="PR00421">
    <property type="entry name" value="THIOREDOXIN"/>
</dbReference>
<dbReference type="AlphaFoldDB" id="A0A520KXR0"/>
<dbReference type="InterPro" id="IPR017937">
    <property type="entry name" value="Thioredoxin_CS"/>
</dbReference>
<dbReference type="Pfam" id="PF00085">
    <property type="entry name" value="Thioredoxin"/>
    <property type="match status" value="1"/>
</dbReference>
<name>A0A520KXR0_9EURY</name>
<dbReference type="InterPro" id="IPR005746">
    <property type="entry name" value="Thioredoxin"/>
</dbReference>
<dbReference type="CDD" id="cd02947">
    <property type="entry name" value="TRX_family"/>
    <property type="match status" value="1"/>
</dbReference>
<evidence type="ECO:0000256" key="1">
    <source>
        <dbReference type="ARBA" id="ARBA00022448"/>
    </source>
</evidence>
<reference evidence="6 7" key="1">
    <citation type="journal article" date="2019" name="Nat. Microbiol.">
        <title>Wide diversity of methane and short-chain alkane metabolisms in uncultured archaea.</title>
        <authorList>
            <person name="Borrel G."/>
            <person name="Adam P.S."/>
            <person name="McKay L.J."/>
            <person name="Chen L.X."/>
            <person name="Sierra-Garcia I.N."/>
            <person name="Sieber C.M."/>
            <person name="Letourneur Q."/>
            <person name="Ghozlane A."/>
            <person name="Andersen G.L."/>
            <person name="Li W.J."/>
            <person name="Hallam S.J."/>
            <person name="Muyzer G."/>
            <person name="de Oliveira V.M."/>
            <person name="Inskeep W.P."/>
            <person name="Banfield J.F."/>
            <person name="Gribaldo S."/>
        </authorList>
    </citation>
    <scope>NUCLEOTIDE SEQUENCE [LARGE SCALE GENOMIC DNA]</scope>
    <source>
        <strain evidence="6">NM1b</strain>
    </source>
</reference>
<dbReference type="InterPro" id="IPR013766">
    <property type="entry name" value="Thioredoxin_domain"/>
</dbReference>
<protein>
    <submittedName>
        <fullName evidence="6">Thioredoxin</fullName>
    </submittedName>
</protein>
<organism evidence="6 7">
    <name type="scientific">Candidatus Methanolliviera hydrocarbonicum</name>
    <dbReference type="NCBI Taxonomy" id="2491085"/>
    <lineage>
        <taxon>Archaea</taxon>
        <taxon>Methanobacteriati</taxon>
        <taxon>Methanobacteriota</taxon>
        <taxon>Candidatus Methanoliparia</taxon>
        <taxon>Candidatus Methanoliparales</taxon>
        <taxon>Candidatus Methanollivieraceae</taxon>
        <taxon>Candidatus Methanolliviera</taxon>
    </lineage>
</organism>
<evidence type="ECO:0000256" key="4">
    <source>
        <dbReference type="ARBA" id="ARBA00023284"/>
    </source>
</evidence>
<evidence type="ECO:0000256" key="3">
    <source>
        <dbReference type="ARBA" id="ARBA00023157"/>
    </source>
</evidence>
<dbReference type="FunFam" id="3.40.30.10:FF:000001">
    <property type="entry name" value="Thioredoxin"/>
    <property type="match status" value="1"/>
</dbReference>
<gene>
    <name evidence="6" type="primary">trxA</name>
    <name evidence="6" type="ORF">EF807_04680</name>
</gene>
<dbReference type="PANTHER" id="PTHR45663">
    <property type="entry name" value="GEO12009P1"/>
    <property type="match status" value="1"/>
</dbReference>
<evidence type="ECO:0000313" key="6">
    <source>
        <dbReference type="EMBL" id="RZN69333.1"/>
    </source>
</evidence>
<evidence type="ECO:0000259" key="5">
    <source>
        <dbReference type="PROSITE" id="PS51352"/>
    </source>
</evidence>
<accession>A0A520KXR0</accession>
<dbReference type="InterPro" id="IPR036249">
    <property type="entry name" value="Thioredoxin-like_sf"/>
</dbReference>
<dbReference type="NCBIfam" id="TIGR01068">
    <property type="entry name" value="thioredoxin"/>
    <property type="match status" value="1"/>
</dbReference>
<dbReference type="GO" id="GO:0015035">
    <property type="term" value="F:protein-disulfide reductase activity"/>
    <property type="evidence" value="ECO:0007669"/>
    <property type="project" value="InterPro"/>
</dbReference>
<evidence type="ECO:0000256" key="2">
    <source>
        <dbReference type="ARBA" id="ARBA00022982"/>
    </source>
</evidence>
<keyword evidence="3" id="KW-1015">Disulfide bond</keyword>
<keyword evidence="1" id="KW-0813">Transport</keyword>
<dbReference type="PANTHER" id="PTHR45663:SF11">
    <property type="entry name" value="GEO12009P1"/>
    <property type="match status" value="1"/>
</dbReference>
<dbReference type="PROSITE" id="PS51352">
    <property type="entry name" value="THIOREDOXIN_2"/>
    <property type="match status" value="1"/>
</dbReference>